<dbReference type="RefSeq" id="WP_137064388.1">
    <property type="nucleotide sequence ID" value="NZ_CP040748.1"/>
</dbReference>
<keyword evidence="2" id="KW-1015">Disulfide bond</keyword>
<evidence type="ECO:0000256" key="3">
    <source>
        <dbReference type="SAM" id="MobiDB-lite"/>
    </source>
</evidence>
<dbReference type="AlphaFoldDB" id="A0A4U2YSI0"/>
<organism evidence="6 7">
    <name type="scientific">Nocardioides jishulii</name>
    <dbReference type="NCBI Taxonomy" id="2575440"/>
    <lineage>
        <taxon>Bacteria</taxon>
        <taxon>Bacillati</taxon>
        <taxon>Actinomycetota</taxon>
        <taxon>Actinomycetes</taxon>
        <taxon>Propionibacteriales</taxon>
        <taxon>Nocardioidaceae</taxon>
        <taxon>Nocardioides</taxon>
    </lineage>
</organism>
<feature type="region of interest" description="Disordered" evidence="3">
    <location>
        <begin position="234"/>
        <end position="271"/>
    </location>
</feature>
<keyword evidence="7" id="KW-1185">Reference proteome</keyword>
<evidence type="ECO:0000313" key="7">
    <source>
        <dbReference type="Proteomes" id="UP000307808"/>
    </source>
</evidence>
<feature type="domain" description="LamG-like jellyroll fold" evidence="5">
    <location>
        <begin position="802"/>
        <end position="960"/>
    </location>
</feature>
<dbReference type="SMART" id="SM00560">
    <property type="entry name" value="LamGL"/>
    <property type="match status" value="1"/>
</dbReference>
<evidence type="ECO:0000259" key="5">
    <source>
        <dbReference type="SMART" id="SM00560"/>
    </source>
</evidence>
<name>A0A4U2YSI0_9ACTN</name>
<feature type="chain" id="PRO_5039144332" evidence="4">
    <location>
        <begin position="23"/>
        <end position="983"/>
    </location>
</feature>
<sequence>MSSIKRALTLAIAASMVGTASSWVLVTGAEALEVAPGLHRAERSAVDKAAAEARLSGRPVELTSEHTETDTVRVNPDGTLTRSMAAEPVRARTVEGWKDIDLDLVVRDGRLESKVSAAPVSFSSGGRGALVELVAGSNDALVVDWPDALPSPVVDGATARYIDVFAGVDLLMTATPSGYSHVLEVKTPEAARQRELKEIPMGVTSEGSGSLKVRQGGFTLSDKFGREVLSSPDSLMWDSSGTDESRATPALQTQAVEQQPAEAAKQAPVEVKATGPDEITLVPDQEMLRSPDTEFPVYIDPPVSMAFNQAGRAMTFRQHPSLTSWNWSSETSQGGQGVGYQNFDGVSTKRLFWQFNLGTKLAGATVSSATFMAKEVWAASCAKKEINLYRTHAISSKTNWNNQPSAISLQDSKTVSFGREDCPADQAGDRVLNFNVKTAMQTVADKGTTTVTFQLRADENDPVAWKRFAPRPNDDGEVLSVSYSFPPGPPANLKLQNPTKTCSTGAQRPVIGNDAPDLVATTSDRDAGQGQKVKMSFELRKGLGGAGGTLLGSFTTTLVDPRNGKTYMYPQADVAARLPYSGGKIVSGTYSWRPKAIDDTGLATLGPWCEFTVDSTHPGTPEVSWSSEATWIYQGAAVPVTFGPGSSNDVVKYAYSWNAPAMPTSSGQQLVIANDLKCSTTTKKCTLPLALPKAGFSVLRVWSVDAAGNPTTAPATIPLESAGLVATAAYTFNDVSEPAAAGNNSVVDGQDLYLWGPVPRFRGVFQPEPQDEQAQEPRLEYALEFAQGGVGWTDNPMVGTADSFTVAAEVDPVNPVGAPDAELVSSSTMISQVAGAGYSYRLGVDTGCVRPDATTHPCYVFAVRNTAGQTFTARSVLTATDEPGMVHLAGVYRAADNDIALFVDGELAAEVELSGTLVQPTSTSDDLTLVGTVETGAGIYQYFAGYLDEVEAWTGAAGEAQAFLIAGRLRDFRSYSRPEVATP</sequence>
<protein>
    <submittedName>
        <fullName evidence="6">LamG domain-containing protein</fullName>
    </submittedName>
</protein>
<comment type="caution">
    <text evidence="6">The sequence shown here is derived from an EMBL/GenBank/DDBJ whole genome shotgun (WGS) entry which is preliminary data.</text>
</comment>
<dbReference type="OrthoDB" id="324838at2"/>
<dbReference type="InterPro" id="IPR013320">
    <property type="entry name" value="ConA-like_dom_sf"/>
</dbReference>
<feature type="compositionally biased region" description="Low complexity" evidence="3">
    <location>
        <begin position="254"/>
        <end position="271"/>
    </location>
</feature>
<evidence type="ECO:0000256" key="4">
    <source>
        <dbReference type="SAM" id="SignalP"/>
    </source>
</evidence>
<feature type="signal peptide" evidence="4">
    <location>
        <begin position="1"/>
        <end position="22"/>
    </location>
</feature>
<reference evidence="6 7" key="1">
    <citation type="submission" date="2019-04" db="EMBL/GenBank/DDBJ databases">
        <authorList>
            <person name="Dong K."/>
        </authorList>
    </citation>
    <scope>NUCLEOTIDE SEQUENCE [LARGE SCALE GENOMIC DNA]</scope>
    <source>
        <strain evidence="7">dk3543</strain>
    </source>
</reference>
<evidence type="ECO:0000256" key="1">
    <source>
        <dbReference type="ARBA" id="ARBA00022729"/>
    </source>
</evidence>
<evidence type="ECO:0000256" key="2">
    <source>
        <dbReference type="ARBA" id="ARBA00023157"/>
    </source>
</evidence>
<keyword evidence="1 4" id="KW-0732">Signal</keyword>
<dbReference type="SUPFAM" id="SSF49899">
    <property type="entry name" value="Concanavalin A-like lectins/glucanases"/>
    <property type="match status" value="1"/>
</dbReference>
<evidence type="ECO:0000313" key="6">
    <source>
        <dbReference type="EMBL" id="TKI63924.1"/>
    </source>
</evidence>
<gene>
    <name evidence="6" type="ORF">FC770_01715</name>
</gene>
<dbReference type="InterPro" id="IPR006558">
    <property type="entry name" value="LamG-like"/>
</dbReference>
<dbReference type="Gene3D" id="2.60.120.200">
    <property type="match status" value="1"/>
</dbReference>
<proteinExistence type="predicted"/>
<accession>A0A4U2YSI0</accession>
<dbReference type="Proteomes" id="UP000307808">
    <property type="component" value="Unassembled WGS sequence"/>
</dbReference>
<dbReference type="EMBL" id="SZPY01000001">
    <property type="protein sequence ID" value="TKI63924.1"/>
    <property type="molecule type" value="Genomic_DNA"/>
</dbReference>
<dbReference type="Pfam" id="PF13385">
    <property type="entry name" value="Laminin_G_3"/>
    <property type="match status" value="1"/>
</dbReference>